<protein>
    <submittedName>
        <fullName evidence="4">Putative methyltransferase</fullName>
    </submittedName>
</protein>
<reference evidence="4" key="1">
    <citation type="submission" date="2020-03" db="EMBL/GenBank/DDBJ databases">
        <title>The deep terrestrial virosphere.</title>
        <authorList>
            <person name="Holmfeldt K."/>
            <person name="Nilsson E."/>
            <person name="Simone D."/>
            <person name="Lopez-Fernandez M."/>
            <person name="Wu X."/>
            <person name="de Brujin I."/>
            <person name="Lundin D."/>
            <person name="Andersson A."/>
            <person name="Bertilsson S."/>
            <person name="Dopson M."/>
        </authorList>
    </citation>
    <scope>NUCLEOTIDE SEQUENCE</scope>
    <source>
        <strain evidence="5">MM415B01738</strain>
        <strain evidence="4">TM448A01162</strain>
        <strain evidence="6">TM448B01279</strain>
    </source>
</reference>
<keyword evidence="1 4" id="KW-0489">Methyltransferase</keyword>
<keyword evidence="2 4" id="KW-0808">Transferase</keyword>
<dbReference type="GO" id="GO:0003677">
    <property type="term" value="F:DNA binding"/>
    <property type="evidence" value="ECO:0007669"/>
    <property type="project" value="InterPro"/>
</dbReference>
<evidence type="ECO:0000259" key="3">
    <source>
        <dbReference type="Pfam" id="PF01555"/>
    </source>
</evidence>
<feature type="domain" description="DNA methylase N-4/N-6" evidence="3">
    <location>
        <begin position="33"/>
        <end position="243"/>
    </location>
</feature>
<evidence type="ECO:0000256" key="2">
    <source>
        <dbReference type="ARBA" id="ARBA00022679"/>
    </source>
</evidence>
<sequence>MTEKEMKVGRFLLNQIYLGDSLDIVKDIPSTSIDLILEDMPYNTTACEWDVKIDLELYWKTRLRILKPAGVIALTARQPFTSMLVMSKLPMYKHKWTWNKKQSGSFQNAKYMPLQIEEDILIFGNGRIKYYPIMKKGKLRTKGGSKYGSEVANGLGTLTMINDEYFPTNIIDDYPNCVSKGDNLHPTQKPAGLFEYLIRTYTNENDLVFDGFGGSGTTAVAAHKSKRNFIVIEKEQKYFDLATRRLDDERRQLSLL</sequence>
<dbReference type="GO" id="GO:0032259">
    <property type="term" value="P:methylation"/>
    <property type="evidence" value="ECO:0007669"/>
    <property type="project" value="UniProtKB-KW"/>
</dbReference>
<dbReference type="EMBL" id="MT141250">
    <property type="protein sequence ID" value="QJA57021.1"/>
    <property type="molecule type" value="Genomic_DNA"/>
</dbReference>
<dbReference type="EMBL" id="MT144104">
    <property type="protein sequence ID" value="QJA48817.1"/>
    <property type="molecule type" value="Genomic_DNA"/>
</dbReference>
<evidence type="ECO:0000313" key="4">
    <source>
        <dbReference type="EMBL" id="QJA48817.1"/>
    </source>
</evidence>
<dbReference type="EMBL" id="MT144730">
    <property type="protein sequence ID" value="QJH98388.1"/>
    <property type="molecule type" value="Genomic_DNA"/>
</dbReference>
<dbReference type="PRINTS" id="PR00508">
    <property type="entry name" value="S21N4MTFRASE"/>
</dbReference>
<dbReference type="InterPro" id="IPR002941">
    <property type="entry name" value="DNA_methylase_N4/N6"/>
</dbReference>
<dbReference type="AlphaFoldDB" id="A0A6H1ZNC0"/>
<gene>
    <name evidence="5" type="ORF">MM415B01738_0005</name>
    <name evidence="4" type="ORF">TM448A01162_0009</name>
    <name evidence="6" type="ORF">TM448B01279_0012</name>
</gene>
<dbReference type="InterPro" id="IPR029063">
    <property type="entry name" value="SAM-dependent_MTases_sf"/>
</dbReference>
<organism evidence="4">
    <name type="scientific">viral metagenome</name>
    <dbReference type="NCBI Taxonomy" id="1070528"/>
    <lineage>
        <taxon>unclassified sequences</taxon>
        <taxon>metagenomes</taxon>
        <taxon>organismal metagenomes</taxon>
    </lineage>
</organism>
<accession>A0A6H1ZNC0</accession>
<evidence type="ECO:0000313" key="5">
    <source>
        <dbReference type="EMBL" id="QJA57021.1"/>
    </source>
</evidence>
<proteinExistence type="predicted"/>
<dbReference type="InterPro" id="IPR001091">
    <property type="entry name" value="RM_Methyltransferase"/>
</dbReference>
<evidence type="ECO:0000313" key="6">
    <source>
        <dbReference type="EMBL" id="QJH98388.1"/>
    </source>
</evidence>
<name>A0A6H1ZNC0_9ZZZZ</name>
<evidence type="ECO:0000256" key="1">
    <source>
        <dbReference type="ARBA" id="ARBA00022603"/>
    </source>
</evidence>
<dbReference type="Pfam" id="PF01555">
    <property type="entry name" value="N6_N4_Mtase"/>
    <property type="match status" value="1"/>
</dbReference>
<dbReference type="SUPFAM" id="SSF53335">
    <property type="entry name" value="S-adenosyl-L-methionine-dependent methyltransferases"/>
    <property type="match status" value="1"/>
</dbReference>
<dbReference type="GO" id="GO:0008170">
    <property type="term" value="F:N-methyltransferase activity"/>
    <property type="evidence" value="ECO:0007669"/>
    <property type="project" value="InterPro"/>
</dbReference>
<dbReference type="Gene3D" id="3.40.50.150">
    <property type="entry name" value="Vaccinia Virus protein VP39"/>
    <property type="match status" value="1"/>
</dbReference>